<dbReference type="RefSeq" id="WP_034474003.1">
    <property type="nucleotide sequence ID" value="NZ_JFHD01000047.1"/>
</dbReference>
<evidence type="ECO:0000313" key="2">
    <source>
        <dbReference type="EMBL" id="KDR25435.1"/>
    </source>
</evidence>
<name>A0A656QBN0_9BURK</name>
<evidence type="ECO:0000313" key="3">
    <source>
        <dbReference type="Proteomes" id="UP000027451"/>
    </source>
</evidence>
<sequence>MESNVQLLGPDGKPLPERKSRALALNGSYSGYGSTSAFDAADMSSQHMRDWNPVLWSPDGELNPYRDRIVSRVRDLVRNDGWASAAVTRTLDNVIGADFRPISKPDHRALAAMTGNKAFDHMWADEFGRALEAGWRTWSEDPAHFCDAQRKLTIPQMMRVAFRHKIVDGDALAILQWMPERLPRGARYATVLQLIDPDRLSNPQQNFDRQTMRGGVEVDEYGAPVAYHIRRAHQGDWFSGGKQVTWERIAAETDWGRPIVVHDYDFDRASQHRGGAGILTPVLQRLKMLIKYDGTELDAAIINAIFGAYVTSPFDKQLVTEALGDGEDAVDGYNGYQDARAEFHDKTDLRLGGARLPILFPGETINTVSATRPAGNFAEFENAMLRNVAAGTGMSAQQITQNWADVNYSSYRAAALEAWKTFDRRRSDFGRGFGQPILCAMVEEMMDIGELPLPSGAPEFAMARAAYTRAWWIGPGRGYVDPMKERQGAALGIESGLSTLEDESAQLSGNDWRDNIDQRAVEIQYIKDRGIPLPSTLKEDATADEVTQEPKAQ</sequence>
<dbReference type="GO" id="GO:0005198">
    <property type="term" value="F:structural molecule activity"/>
    <property type="evidence" value="ECO:0007669"/>
    <property type="project" value="InterPro"/>
</dbReference>
<evidence type="ECO:0000256" key="1">
    <source>
        <dbReference type="SAM" id="MobiDB-lite"/>
    </source>
</evidence>
<dbReference type="NCBIfam" id="TIGR01539">
    <property type="entry name" value="portal_lambda"/>
    <property type="match status" value="1"/>
</dbReference>
<proteinExistence type="predicted"/>
<comment type="caution">
    <text evidence="2">The sequence shown here is derived from an EMBL/GenBank/DDBJ whole genome shotgun (WGS) entry which is preliminary data.</text>
</comment>
<feature type="region of interest" description="Disordered" evidence="1">
    <location>
        <begin position="534"/>
        <end position="553"/>
    </location>
</feature>
<keyword evidence="3" id="KW-1185">Reference proteome</keyword>
<protein>
    <submittedName>
        <fullName evidence="2">Capsid protein</fullName>
    </submittedName>
</protein>
<dbReference type="Proteomes" id="UP000027451">
    <property type="component" value="Unassembled WGS sequence"/>
</dbReference>
<dbReference type="Pfam" id="PF05136">
    <property type="entry name" value="Phage_portal_2"/>
    <property type="match status" value="1"/>
</dbReference>
<reference evidence="2 3" key="1">
    <citation type="submission" date="2014-03" db="EMBL/GenBank/DDBJ databases">
        <title>Draft Genome Sequences of Four Burkholderia Strains.</title>
        <authorList>
            <person name="Liu X.Y."/>
            <person name="Li C.X."/>
            <person name="Xu J.H."/>
        </authorList>
    </citation>
    <scope>NUCLEOTIDE SEQUENCE [LARGE SCALE GENOMIC DNA]</scope>
    <source>
        <strain evidence="2 3">OP-1</strain>
    </source>
</reference>
<dbReference type="GO" id="GO:0019068">
    <property type="term" value="P:virion assembly"/>
    <property type="evidence" value="ECO:0007669"/>
    <property type="project" value="InterPro"/>
</dbReference>
<organism evidence="2 3">
    <name type="scientific">Caballeronia zhejiangensis</name>
    <dbReference type="NCBI Taxonomy" id="871203"/>
    <lineage>
        <taxon>Bacteria</taxon>
        <taxon>Pseudomonadati</taxon>
        <taxon>Pseudomonadota</taxon>
        <taxon>Betaproteobacteria</taxon>
        <taxon>Burkholderiales</taxon>
        <taxon>Burkholderiaceae</taxon>
        <taxon>Caballeronia</taxon>
    </lineage>
</organism>
<accession>A0A656QBN0</accession>
<dbReference type="InterPro" id="IPR006429">
    <property type="entry name" value="Phage_lambda_portal"/>
</dbReference>
<gene>
    <name evidence="2" type="ORF">BG60_28285</name>
</gene>
<dbReference type="EMBL" id="JFHD01000047">
    <property type="protein sequence ID" value="KDR25435.1"/>
    <property type="molecule type" value="Genomic_DNA"/>
</dbReference>
<dbReference type="AlphaFoldDB" id="A0A656QBN0"/>